<dbReference type="STRING" id="1231657.A0A1Y1YM92"/>
<accession>A0A1Y1YM92</accession>
<dbReference type="PANTHER" id="PTHR44169">
    <property type="entry name" value="NADPH-DEPENDENT 1-ACYLDIHYDROXYACETONE PHOSPHATE REDUCTASE"/>
    <property type="match status" value="1"/>
</dbReference>
<evidence type="ECO:0000313" key="5">
    <source>
        <dbReference type="EMBL" id="ORX98876.1"/>
    </source>
</evidence>
<evidence type="ECO:0000256" key="2">
    <source>
        <dbReference type="ARBA" id="ARBA00022857"/>
    </source>
</evidence>
<dbReference type="Gene3D" id="3.40.50.720">
    <property type="entry name" value="NAD(P)-binding Rossmann-like Domain"/>
    <property type="match status" value="1"/>
</dbReference>
<evidence type="ECO:0000256" key="3">
    <source>
        <dbReference type="ARBA" id="ARBA00023002"/>
    </source>
</evidence>
<dbReference type="GO" id="GO:0019433">
    <property type="term" value="P:triglyceride catabolic process"/>
    <property type="evidence" value="ECO:0007669"/>
    <property type="project" value="TreeGrafter"/>
</dbReference>
<dbReference type="GO" id="GO:0006654">
    <property type="term" value="P:phosphatidic acid biosynthetic process"/>
    <property type="evidence" value="ECO:0007669"/>
    <property type="project" value="TreeGrafter"/>
</dbReference>
<keyword evidence="3" id="KW-0560">Oxidoreductase</keyword>
<reference evidence="5 6" key="1">
    <citation type="submission" date="2016-07" db="EMBL/GenBank/DDBJ databases">
        <title>Pervasive Adenine N6-methylation of Active Genes in Fungi.</title>
        <authorList>
            <consortium name="DOE Joint Genome Institute"/>
            <person name="Mondo S.J."/>
            <person name="Dannebaum R.O."/>
            <person name="Kuo R.C."/>
            <person name="Labutti K."/>
            <person name="Haridas S."/>
            <person name="Kuo A."/>
            <person name="Salamov A."/>
            <person name="Ahrendt S.R."/>
            <person name="Lipzen A."/>
            <person name="Sullivan W."/>
            <person name="Andreopoulos W.B."/>
            <person name="Clum A."/>
            <person name="Lindquist E."/>
            <person name="Daum C."/>
            <person name="Ramamoorthy G.K."/>
            <person name="Gryganskyi A."/>
            <person name="Culley D."/>
            <person name="Magnuson J.K."/>
            <person name="James T.Y."/>
            <person name="O'Malley M.A."/>
            <person name="Stajich J.E."/>
            <person name="Spatafora J.W."/>
            <person name="Visel A."/>
            <person name="Grigoriev I.V."/>
        </authorList>
    </citation>
    <scope>NUCLEOTIDE SEQUENCE [LARGE SCALE GENOMIC DNA]</scope>
    <source>
        <strain evidence="5 6">CBS 115471</strain>
    </source>
</reference>
<dbReference type="PANTHER" id="PTHR44169:SF6">
    <property type="entry name" value="NADPH-DEPENDENT 1-ACYLDIHYDROXYACETONE PHOSPHATE REDUCTASE"/>
    <property type="match status" value="1"/>
</dbReference>
<evidence type="ECO:0000256" key="4">
    <source>
        <dbReference type="RuleBase" id="RU000363"/>
    </source>
</evidence>
<dbReference type="InterPro" id="IPR036291">
    <property type="entry name" value="NAD(P)-bd_dom_sf"/>
</dbReference>
<keyword evidence="6" id="KW-1185">Reference proteome</keyword>
<dbReference type="Proteomes" id="UP000193144">
    <property type="component" value="Unassembled WGS sequence"/>
</dbReference>
<gene>
    <name evidence="5" type="ORF">BCR34DRAFT_619021</name>
</gene>
<proteinExistence type="inferred from homology"/>
<dbReference type="Pfam" id="PF00106">
    <property type="entry name" value="adh_short"/>
    <property type="match status" value="1"/>
</dbReference>
<dbReference type="PRINTS" id="PR00080">
    <property type="entry name" value="SDRFAMILY"/>
</dbReference>
<protein>
    <submittedName>
        <fullName evidence="5">Dehydrogenase with different specificitie</fullName>
    </submittedName>
</protein>
<comment type="caution">
    <text evidence="5">The sequence shown here is derived from an EMBL/GenBank/DDBJ whole genome shotgun (WGS) entry which is preliminary data.</text>
</comment>
<dbReference type="PROSITE" id="PS00061">
    <property type="entry name" value="ADH_SHORT"/>
    <property type="match status" value="1"/>
</dbReference>
<organism evidence="5 6">
    <name type="scientific">Clohesyomyces aquaticus</name>
    <dbReference type="NCBI Taxonomy" id="1231657"/>
    <lineage>
        <taxon>Eukaryota</taxon>
        <taxon>Fungi</taxon>
        <taxon>Dikarya</taxon>
        <taxon>Ascomycota</taxon>
        <taxon>Pezizomycotina</taxon>
        <taxon>Dothideomycetes</taxon>
        <taxon>Pleosporomycetidae</taxon>
        <taxon>Pleosporales</taxon>
        <taxon>Lindgomycetaceae</taxon>
        <taxon>Clohesyomyces</taxon>
    </lineage>
</organism>
<dbReference type="GO" id="GO:0000140">
    <property type="term" value="F:acylglycerone-phosphate reductase (NADP+) activity"/>
    <property type="evidence" value="ECO:0007669"/>
    <property type="project" value="TreeGrafter"/>
</dbReference>
<dbReference type="EMBL" id="MCFA01000207">
    <property type="protein sequence ID" value="ORX98876.1"/>
    <property type="molecule type" value="Genomic_DNA"/>
</dbReference>
<evidence type="ECO:0000313" key="6">
    <source>
        <dbReference type="Proteomes" id="UP000193144"/>
    </source>
</evidence>
<dbReference type="GO" id="GO:0004806">
    <property type="term" value="F:triacylglycerol lipase activity"/>
    <property type="evidence" value="ECO:0007669"/>
    <property type="project" value="TreeGrafter"/>
</dbReference>
<dbReference type="AlphaFoldDB" id="A0A1Y1YM92"/>
<sequence>MSTTQEPASALITGCSAGGIGSAIALALTSRGHRVFATMRNKSKVSPKLSSLPNVTVLELDVTSSTSIANAVSQVAHATEGKGLDVLVNNAGVGYTMPLLDTDLDEARRVFEANLWGLLAVTKAFMDLLVQAGGLVVNISSIGGEVHTPWIGIYSASKAAVTMLSETLRVEVAPLGVKVQTVQVGLITTPFWENEPTFFLPPTSRYHAIKDTIANWASGEALPKISISPDAVAKLLVRDIESRRAGRLYRGPNTGLIWFVTRFFPAWLFDFLLRKGQGVNELTKMLKTPKGE</sequence>
<dbReference type="OrthoDB" id="2102561at2759"/>
<dbReference type="GO" id="GO:0005811">
    <property type="term" value="C:lipid droplet"/>
    <property type="evidence" value="ECO:0007669"/>
    <property type="project" value="TreeGrafter"/>
</dbReference>
<dbReference type="InterPro" id="IPR002347">
    <property type="entry name" value="SDR_fam"/>
</dbReference>
<dbReference type="SUPFAM" id="SSF51735">
    <property type="entry name" value="NAD(P)-binding Rossmann-fold domains"/>
    <property type="match status" value="1"/>
</dbReference>
<dbReference type="PRINTS" id="PR00081">
    <property type="entry name" value="GDHRDH"/>
</dbReference>
<dbReference type="CDD" id="cd05374">
    <property type="entry name" value="17beta-HSD-like_SDR_c"/>
    <property type="match status" value="1"/>
</dbReference>
<comment type="similarity">
    <text evidence="1 4">Belongs to the short-chain dehydrogenases/reductases (SDR) family.</text>
</comment>
<dbReference type="GO" id="GO:0005783">
    <property type="term" value="C:endoplasmic reticulum"/>
    <property type="evidence" value="ECO:0007669"/>
    <property type="project" value="TreeGrafter"/>
</dbReference>
<evidence type="ECO:0000256" key="1">
    <source>
        <dbReference type="ARBA" id="ARBA00006484"/>
    </source>
</evidence>
<dbReference type="InterPro" id="IPR020904">
    <property type="entry name" value="Sc_DH/Rdtase_CS"/>
</dbReference>
<name>A0A1Y1YM92_9PLEO</name>
<keyword evidence="2" id="KW-0521">NADP</keyword>